<name>A0ABR3Q3V2_9TREE</name>
<reference evidence="1 2" key="1">
    <citation type="submission" date="2023-08" db="EMBL/GenBank/DDBJ databases">
        <title>Annotated Genome Sequence of Vanrija albida AlHP1.</title>
        <authorList>
            <person name="Herzog R."/>
        </authorList>
    </citation>
    <scope>NUCLEOTIDE SEQUENCE [LARGE SCALE GENOMIC DNA]</scope>
    <source>
        <strain evidence="1 2">AlHP1</strain>
    </source>
</reference>
<dbReference type="EMBL" id="JBBXJM010000003">
    <property type="protein sequence ID" value="KAL1409420.1"/>
    <property type="molecule type" value="Genomic_DNA"/>
</dbReference>
<sequence>MTLFRCICAVHCPADEGSRDCVARSQNPSATKNNMTLLQGVCAVHCPAIEYSADCDSLSTTPTKCDSATRSGNDVTAVADGDNKTQTAGAVSDSNAHNTPWWALFMSPKTEALTAKYMPFMHSGARVAMRKLSRSQHFQNFKDHALTIPRNEGGKQLVDLILSEKDKIFEDAITAGLEVYSCGHNVAYPTPERSPLECAGLELAFFAFFFIILGAKLFDELYDKGFEINDLQCLSPDIEWATPWANAAIAAAEAQYAD</sequence>
<accession>A0ABR3Q3V2</accession>
<dbReference type="RefSeq" id="XP_069209364.1">
    <property type="nucleotide sequence ID" value="XM_069351946.1"/>
</dbReference>
<dbReference type="GeneID" id="95984446"/>
<gene>
    <name evidence="1" type="ORF">Q8F55_003403</name>
</gene>
<protein>
    <recommendedName>
        <fullName evidence="3">NmrA-like domain-containing protein</fullName>
    </recommendedName>
</protein>
<evidence type="ECO:0008006" key="3">
    <source>
        <dbReference type="Google" id="ProtNLM"/>
    </source>
</evidence>
<evidence type="ECO:0000313" key="1">
    <source>
        <dbReference type="EMBL" id="KAL1409420.1"/>
    </source>
</evidence>
<evidence type="ECO:0000313" key="2">
    <source>
        <dbReference type="Proteomes" id="UP001565368"/>
    </source>
</evidence>
<comment type="caution">
    <text evidence="1">The sequence shown here is derived from an EMBL/GenBank/DDBJ whole genome shotgun (WGS) entry which is preliminary data.</text>
</comment>
<keyword evidence="2" id="KW-1185">Reference proteome</keyword>
<proteinExistence type="predicted"/>
<dbReference type="Proteomes" id="UP001565368">
    <property type="component" value="Unassembled WGS sequence"/>
</dbReference>
<organism evidence="1 2">
    <name type="scientific">Vanrija albida</name>
    <dbReference type="NCBI Taxonomy" id="181172"/>
    <lineage>
        <taxon>Eukaryota</taxon>
        <taxon>Fungi</taxon>
        <taxon>Dikarya</taxon>
        <taxon>Basidiomycota</taxon>
        <taxon>Agaricomycotina</taxon>
        <taxon>Tremellomycetes</taxon>
        <taxon>Trichosporonales</taxon>
        <taxon>Trichosporonaceae</taxon>
        <taxon>Vanrija</taxon>
    </lineage>
</organism>